<comment type="similarity">
    <text evidence="6">Belongs to the class I-like SAM-binding methyltransferase superfamily. RNA methyltransferase RlmE family. RlmM subfamily.</text>
</comment>
<dbReference type="Pfam" id="PF18125">
    <property type="entry name" value="RlmM_FDX"/>
    <property type="match status" value="1"/>
</dbReference>
<feature type="binding site" evidence="6 8">
    <location>
        <position position="240"/>
    </location>
    <ligand>
        <name>S-adenosyl-L-methionine</name>
        <dbReference type="ChEBI" id="CHEBI:59789"/>
    </ligand>
</feature>
<keyword evidence="2 6" id="KW-0698">rRNA processing</keyword>
<dbReference type="PIRSF" id="PIRSF028774">
    <property type="entry name" value="UCP028774"/>
    <property type="match status" value="1"/>
</dbReference>
<comment type="caution">
    <text evidence="12">The sequence shown here is derived from an EMBL/GenBank/DDBJ whole genome shotgun (WGS) entry which is preliminary data.</text>
</comment>
<dbReference type="PANTHER" id="PTHR37524">
    <property type="entry name" value="RIBOSOMAL RNA LARGE SUBUNIT METHYLTRANSFERASE M"/>
    <property type="match status" value="1"/>
</dbReference>
<evidence type="ECO:0000256" key="3">
    <source>
        <dbReference type="ARBA" id="ARBA00022603"/>
    </source>
</evidence>
<feature type="binding site" evidence="6 8">
    <location>
        <begin position="221"/>
        <end position="224"/>
    </location>
    <ligand>
        <name>S-adenosyl-L-methionine</name>
        <dbReference type="ChEBI" id="CHEBI:59789"/>
    </ligand>
</feature>
<dbReference type="GO" id="GO:0006364">
    <property type="term" value="P:rRNA processing"/>
    <property type="evidence" value="ECO:0007669"/>
    <property type="project" value="UniProtKB-UniRule"/>
</dbReference>
<comment type="subcellular location">
    <subcellularLocation>
        <location evidence="6">Cytoplasm</location>
    </subcellularLocation>
</comment>
<evidence type="ECO:0000313" key="12">
    <source>
        <dbReference type="EMBL" id="KAA0875818.1"/>
    </source>
</evidence>
<dbReference type="GO" id="GO:0008757">
    <property type="term" value="F:S-adenosylmethionine-dependent methyltransferase activity"/>
    <property type="evidence" value="ECO:0007669"/>
    <property type="project" value="UniProtKB-UniRule"/>
</dbReference>
<dbReference type="AlphaFoldDB" id="A0A5A9W6R7"/>
<dbReference type="HAMAP" id="MF_01551">
    <property type="entry name" value="23SrRNA_methyltr_M"/>
    <property type="match status" value="1"/>
</dbReference>
<dbReference type="Pfam" id="PF21239">
    <property type="entry name" value="RLMM_N"/>
    <property type="match status" value="1"/>
</dbReference>
<comment type="function">
    <text evidence="6">Catalyzes the 2'-O-methylation at nucleotide C2498 in 23S rRNA.</text>
</comment>
<dbReference type="EC" id="2.1.1.186" evidence="6"/>
<dbReference type="Gene3D" id="3.30.2300.20">
    <property type="match status" value="1"/>
</dbReference>
<evidence type="ECO:0000313" key="13">
    <source>
        <dbReference type="Proteomes" id="UP000325302"/>
    </source>
</evidence>
<dbReference type="EMBL" id="SMRS01000002">
    <property type="protein sequence ID" value="KAA0875818.1"/>
    <property type="molecule type" value="Genomic_DNA"/>
</dbReference>
<dbReference type="InterPro" id="IPR048646">
    <property type="entry name" value="RlmM_THUMP-like"/>
</dbReference>
<dbReference type="InterPro" id="IPR011224">
    <property type="entry name" value="rRNA_MeTrfase_M"/>
</dbReference>
<evidence type="ECO:0000259" key="10">
    <source>
        <dbReference type="Pfam" id="PF18125"/>
    </source>
</evidence>
<dbReference type="PANTHER" id="PTHR37524:SF2">
    <property type="entry name" value="RIBOSOMAL RNA METHYLTRANSFERASE FTSJ DOMAIN-CONTAINING PROTEIN"/>
    <property type="match status" value="1"/>
</dbReference>
<keyword evidence="1 6" id="KW-0963">Cytoplasm</keyword>
<dbReference type="GO" id="GO:0032259">
    <property type="term" value="P:methylation"/>
    <property type="evidence" value="ECO:0007669"/>
    <property type="project" value="UniProtKB-KW"/>
</dbReference>
<evidence type="ECO:0000256" key="1">
    <source>
        <dbReference type="ARBA" id="ARBA00022490"/>
    </source>
</evidence>
<feature type="binding site" evidence="6 8">
    <location>
        <position position="276"/>
    </location>
    <ligand>
        <name>S-adenosyl-L-methionine</name>
        <dbReference type="ChEBI" id="CHEBI:59789"/>
    </ligand>
</feature>
<feature type="domain" description="Ribosomal RNA methyltransferase FtsJ" evidence="9">
    <location>
        <begin position="186"/>
        <end position="279"/>
    </location>
</feature>
<keyword evidence="3 6" id="KW-0489">Methyltransferase</keyword>
<dbReference type="InterPro" id="IPR002877">
    <property type="entry name" value="RNA_MeTrfase_FtsJ_dom"/>
</dbReference>
<evidence type="ECO:0000256" key="5">
    <source>
        <dbReference type="ARBA" id="ARBA00022691"/>
    </source>
</evidence>
<dbReference type="RefSeq" id="WP_149390122.1">
    <property type="nucleotide sequence ID" value="NZ_SMRS01000002.1"/>
</dbReference>
<dbReference type="Gene3D" id="3.30.70.2810">
    <property type="match status" value="1"/>
</dbReference>
<evidence type="ECO:0000256" key="2">
    <source>
        <dbReference type="ARBA" id="ARBA00022552"/>
    </source>
</evidence>
<proteinExistence type="inferred from homology"/>
<gene>
    <name evidence="6 12" type="primary">rlmM</name>
    <name evidence="12" type="ORF">E1H14_03790</name>
</gene>
<dbReference type="GO" id="GO:0005737">
    <property type="term" value="C:cytoplasm"/>
    <property type="evidence" value="ECO:0007669"/>
    <property type="project" value="UniProtKB-SubCell"/>
</dbReference>
<evidence type="ECO:0000256" key="6">
    <source>
        <dbReference type="HAMAP-Rule" id="MF_01551"/>
    </source>
</evidence>
<dbReference type="Proteomes" id="UP000325302">
    <property type="component" value="Unassembled WGS sequence"/>
</dbReference>
<reference evidence="12 13" key="1">
    <citation type="submission" date="2019-03" db="EMBL/GenBank/DDBJ databases">
        <title>Nitrincola sp. nov. isolated from an Indian soda lake.</title>
        <authorList>
            <person name="Joshi A."/>
            <person name="Thite S.V."/>
            <person name="Joseph N."/>
            <person name="Dhotre D."/>
            <person name="Moorthy M."/>
            <person name="Shouche Y.S."/>
        </authorList>
    </citation>
    <scope>NUCLEOTIDE SEQUENCE [LARGE SCALE GENOMIC DNA]</scope>
    <source>
        <strain evidence="12 13">MEB193</strain>
    </source>
</reference>
<dbReference type="Pfam" id="PF01728">
    <property type="entry name" value="FtsJ"/>
    <property type="match status" value="1"/>
</dbReference>
<evidence type="ECO:0000256" key="8">
    <source>
        <dbReference type="PIRSR" id="PIRSR028774-2"/>
    </source>
</evidence>
<feature type="domain" description="RlmM ferredoxin-like" evidence="10">
    <location>
        <begin position="5"/>
        <end position="72"/>
    </location>
</feature>
<evidence type="ECO:0000259" key="9">
    <source>
        <dbReference type="Pfam" id="PF01728"/>
    </source>
</evidence>
<name>A0A5A9W6R7_9GAMM</name>
<dbReference type="NCBIfam" id="NF008734">
    <property type="entry name" value="PRK11760.1"/>
    <property type="match status" value="1"/>
</dbReference>
<feature type="active site" description="Proton acceptor" evidence="6 7">
    <location>
        <position position="305"/>
    </location>
</feature>
<dbReference type="InterPro" id="IPR040739">
    <property type="entry name" value="RlmM_FDX"/>
</dbReference>
<evidence type="ECO:0000256" key="4">
    <source>
        <dbReference type="ARBA" id="ARBA00022679"/>
    </source>
</evidence>
<dbReference type="SUPFAM" id="SSF53335">
    <property type="entry name" value="S-adenosyl-L-methionine-dependent methyltransferases"/>
    <property type="match status" value="1"/>
</dbReference>
<comment type="subunit">
    <text evidence="6">Monomer.</text>
</comment>
<protein>
    <recommendedName>
        <fullName evidence="6">Ribosomal RNA large subunit methyltransferase M</fullName>
        <ecNumber evidence="6">2.1.1.186</ecNumber>
    </recommendedName>
    <alternativeName>
        <fullName evidence="6">23S rRNA (cytidine2498-2'-O)-methyltransferase</fullName>
    </alternativeName>
    <alternativeName>
        <fullName evidence="6">23S rRNA 2'-O-ribose methyltransferase RlmM</fullName>
    </alternativeName>
</protein>
<keyword evidence="13" id="KW-1185">Reference proteome</keyword>
<keyword evidence="5 6" id="KW-0949">S-adenosyl-L-methionine</keyword>
<keyword evidence="4 6" id="KW-0808">Transferase</keyword>
<sequence>MPSIQIVLLYCRPGFEPECASEFAQRCADLDVAGYPRFQPDQGYVEFHLFEEALPVLQRLAFQKLIFTRQWFAALPLLQDLPVKDRITPLAEQAVYLPQASELVAETPDTTEGRELSTLARKLGSALANHLRQQGVLLPRQHTSPWRLHLFVLSGREMWLGVSPLANSSAQDRGILRLKFPAQAPSRSTLKLEEAWHQFIPRQEWDARVGGGKRAADLGAAPGGWTWQLVQQGMFVDAVDNGPMQAELMESGQVVHRREDAFLYRPDKPLDWMVCDVVDKPIKVTERMIDWALEGWCQEMIFNLKLPMKQRFKEVELCLDRLRQALKEEGKRFRLQAKHLYHDREEITCHLDLRKLDPLDKQR</sequence>
<feature type="binding site" evidence="6 8">
    <location>
        <position position="260"/>
    </location>
    <ligand>
        <name>S-adenosyl-L-methionine</name>
        <dbReference type="ChEBI" id="CHEBI:59789"/>
    </ligand>
</feature>
<dbReference type="OrthoDB" id="154490at2"/>
<dbReference type="InterPro" id="IPR029063">
    <property type="entry name" value="SAM-dependent_MTases_sf"/>
</dbReference>
<evidence type="ECO:0000256" key="7">
    <source>
        <dbReference type="PIRSR" id="PIRSR028774-1"/>
    </source>
</evidence>
<comment type="catalytic activity">
    <reaction evidence="6">
        <text>cytidine(2498) in 23S rRNA + S-adenosyl-L-methionine = 2'-O-methylcytidine(2498) in 23S rRNA + S-adenosyl-L-homocysteine + H(+)</text>
        <dbReference type="Rhea" id="RHEA:42788"/>
        <dbReference type="Rhea" id="RHEA-COMP:10244"/>
        <dbReference type="Rhea" id="RHEA-COMP:10245"/>
        <dbReference type="ChEBI" id="CHEBI:15378"/>
        <dbReference type="ChEBI" id="CHEBI:57856"/>
        <dbReference type="ChEBI" id="CHEBI:59789"/>
        <dbReference type="ChEBI" id="CHEBI:74495"/>
        <dbReference type="ChEBI" id="CHEBI:82748"/>
        <dbReference type="EC" id="2.1.1.186"/>
    </reaction>
</comment>
<evidence type="ECO:0000259" key="11">
    <source>
        <dbReference type="Pfam" id="PF21239"/>
    </source>
</evidence>
<feature type="binding site" evidence="6 8">
    <location>
        <position position="188"/>
    </location>
    <ligand>
        <name>S-adenosyl-L-methionine</name>
        <dbReference type="ChEBI" id="CHEBI:59789"/>
    </ligand>
</feature>
<dbReference type="Gene3D" id="3.40.50.150">
    <property type="entry name" value="Vaccinia Virus protein VP39"/>
    <property type="match status" value="1"/>
</dbReference>
<organism evidence="12 13">
    <name type="scientific">Nitrincola tapanii</name>
    <dbReference type="NCBI Taxonomy" id="1708751"/>
    <lineage>
        <taxon>Bacteria</taxon>
        <taxon>Pseudomonadati</taxon>
        <taxon>Pseudomonadota</taxon>
        <taxon>Gammaproteobacteria</taxon>
        <taxon>Oceanospirillales</taxon>
        <taxon>Oceanospirillaceae</taxon>
        <taxon>Nitrincola</taxon>
    </lineage>
</organism>
<accession>A0A5A9W6R7</accession>
<feature type="domain" description="Ribosomal RNA large subunit methyltransferase M THUMP-like" evidence="11">
    <location>
        <begin position="85"/>
        <end position="163"/>
    </location>
</feature>